<dbReference type="Proteomes" id="UP000000626">
    <property type="component" value="Chromosome"/>
</dbReference>
<dbReference type="InterPro" id="IPR036895">
    <property type="entry name" value="Uracil-DNA_glycosylase-like_sf"/>
</dbReference>
<organism evidence="3 4">
    <name type="scientific">Neisseria meningitidis serogroup A / serotype 4A (strain DSM 15465 / Z2491)</name>
    <dbReference type="NCBI Taxonomy" id="122587"/>
    <lineage>
        <taxon>Bacteria</taxon>
        <taxon>Pseudomonadati</taxon>
        <taxon>Pseudomonadota</taxon>
        <taxon>Betaproteobacteria</taxon>
        <taxon>Neisseriales</taxon>
        <taxon>Neisseriaceae</taxon>
        <taxon>Neisseria</taxon>
    </lineage>
</organism>
<evidence type="ECO:0000256" key="1">
    <source>
        <dbReference type="SAM" id="MobiDB-lite"/>
    </source>
</evidence>
<dbReference type="AlphaFoldDB" id="A0A0U1RHK3"/>
<evidence type="ECO:0000313" key="3">
    <source>
        <dbReference type="EMBL" id="CAM07853.1"/>
    </source>
</evidence>
<name>A0A0U1RHK3_NEIMA</name>
<dbReference type="InterPro" id="IPR005122">
    <property type="entry name" value="Uracil-DNA_glycosylase-like"/>
</dbReference>
<dbReference type="Pfam" id="PF03167">
    <property type="entry name" value="UDG"/>
    <property type="match status" value="1"/>
</dbReference>
<feature type="domain" description="Uracil-DNA glycosylase-like" evidence="2">
    <location>
        <begin position="103"/>
        <end position="233"/>
    </location>
</feature>
<dbReference type="HOGENOM" id="CLU_962546_0_0_4"/>
<evidence type="ECO:0000259" key="2">
    <source>
        <dbReference type="Pfam" id="PF03167"/>
    </source>
</evidence>
<dbReference type="KEGG" id="nma:NMA0583"/>
<gene>
    <name evidence="3" type="ordered locus">NMA0583</name>
</gene>
<dbReference type="Gene3D" id="3.40.470.10">
    <property type="entry name" value="Uracil-DNA glycosylase-like domain"/>
    <property type="match status" value="1"/>
</dbReference>
<accession>A0A0U1RHK3</accession>
<feature type="region of interest" description="Disordered" evidence="1">
    <location>
        <begin position="30"/>
        <end position="56"/>
    </location>
</feature>
<dbReference type="EnsemblBacteria" id="CAM07853">
    <property type="protein sequence ID" value="CAM07853"/>
    <property type="gene ID" value="NMA0583"/>
</dbReference>
<sequence>MLSARYLHLHEALGLGPMWLKQAAAVLPPKNTPAPSAQARPQTVRAAPIRPSQPHNGQARLETMKALETAAVHTRKPAPETETPPPGLSDGIAPVPAASGITKLAVVSLCPPIEDAVYGQLFYGKAGVLLDNILKAVGLDAAYVHKTCWVKTAAVGNPMPSEAAIETATVSVMQELDGCRAPAVLFLGQAFVNPERQAMIETLCGSRPFFIIDHPARLLRQPELKARAWQVLKQLKRALRQGGGS</sequence>
<protein>
    <recommendedName>
        <fullName evidence="2">Uracil-DNA glycosylase-like domain-containing protein</fullName>
    </recommendedName>
</protein>
<reference evidence="3 4" key="1">
    <citation type="journal article" date="2000" name="Nature">
        <title>Complete DNA sequence of a serogroup A strain of Neisseria meningitidis Z2491.</title>
        <authorList>
            <person name="Parkhill J."/>
            <person name="Achtman M."/>
            <person name="James K.D."/>
            <person name="Bentley S.D."/>
            <person name="Churcher C."/>
            <person name="Klee S.R."/>
            <person name="Morelli G."/>
            <person name="Basham D."/>
            <person name="Brown D."/>
            <person name="Chillingworth T."/>
            <person name="Davies R.M."/>
            <person name="Davis P."/>
            <person name="Devlin K."/>
            <person name="Feltwell T."/>
            <person name="Hamlin N."/>
            <person name="Holroyd S."/>
            <person name="Jagels K."/>
            <person name="Leather S."/>
            <person name="Moule S."/>
            <person name="Mungall K."/>
            <person name="Quail M.A."/>
            <person name="Rajandream M.A."/>
            <person name="Rutherford K.M."/>
            <person name="Simmonds M."/>
            <person name="Skelton J."/>
            <person name="Whitehead S."/>
            <person name="Spratt B.G."/>
            <person name="Barrell B.G."/>
        </authorList>
    </citation>
    <scope>NUCLEOTIDE SEQUENCE [LARGE SCALE GENOMIC DNA]</scope>
    <source>
        <strain evidence="4">DSM 15465 / Z2491</strain>
    </source>
</reference>
<dbReference type="SUPFAM" id="SSF52141">
    <property type="entry name" value="Uracil-DNA glycosylase-like"/>
    <property type="match status" value="1"/>
</dbReference>
<dbReference type="EMBL" id="AL157959">
    <property type="protein sequence ID" value="CAM07853.1"/>
    <property type="molecule type" value="Genomic_DNA"/>
</dbReference>
<dbReference type="RefSeq" id="WP_002247082.1">
    <property type="nucleotide sequence ID" value="NC_003116.1"/>
</dbReference>
<dbReference type="GeneID" id="93386780"/>
<evidence type="ECO:0000313" key="4">
    <source>
        <dbReference type="Proteomes" id="UP000000626"/>
    </source>
</evidence>
<proteinExistence type="predicted"/>